<feature type="compositionally biased region" description="Polar residues" evidence="2">
    <location>
        <begin position="570"/>
        <end position="581"/>
    </location>
</feature>
<dbReference type="InterPro" id="IPR003423">
    <property type="entry name" value="OMP_efflux"/>
</dbReference>
<keyword evidence="4" id="KW-1185">Reference proteome</keyword>
<evidence type="ECO:0000313" key="3">
    <source>
        <dbReference type="EMBL" id="PQV62707.1"/>
    </source>
</evidence>
<evidence type="ECO:0000256" key="2">
    <source>
        <dbReference type="SAM" id="MobiDB-lite"/>
    </source>
</evidence>
<protein>
    <submittedName>
        <fullName evidence="3">Outer membrane efflux protein</fullName>
    </submittedName>
</protein>
<feature type="region of interest" description="Disordered" evidence="2">
    <location>
        <begin position="251"/>
        <end position="316"/>
    </location>
</feature>
<reference evidence="3 4" key="1">
    <citation type="journal article" date="2018" name="Syst. Appl. Microbiol.">
        <title>Abditibacterium utsteinense sp. nov., the first cultivated member of candidate phylum FBP, isolated from ice-free Antarctic soil samples.</title>
        <authorList>
            <person name="Tahon G."/>
            <person name="Tytgat B."/>
            <person name="Lebbe L."/>
            <person name="Carlier A."/>
            <person name="Willems A."/>
        </authorList>
    </citation>
    <scope>NUCLEOTIDE SEQUENCE [LARGE SCALE GENOMIC DNA]</scope>
    <source>
        <strain evidence="3 4">LMG 29911</strain>
    </source>
</reference>
<dbReference type="Gene3D" id="1.20.1600.10">
    <property type="entry name" value="Outer membrane efflux proteins (OEP)"/>
    <property type="match status" value="2"/>
</dbReference>
<feature type="region of interest" description="Disordered" evidence="2">
    <location>
        <begin position="532"/>
        <end position="581"/>
    </location>
</feature>
<name>A0A2S8SPI2_9BACT</name>
<dbReference type="SUPFAM" id="SSF56954">
    <property type="entry name" value="Outer membrane efflux proteins (OEP)"/>
    <property type="match status" value="1"/>
</dbReference>
<gene>
    <name evidence="3" type="ORF">B1R32_12423</name>
</gene>
<dbReference type="GO" id="GO:0015562">
    <property type="term" value="F:efflux transmembrane transporter activity"/>
    <property type="evidence" value="ECO:0007669"/>
    <property type="project" value="InterPro"/>
</dbReference>
<dbReference type="PANTHER" id="PTHR30203:SF24">
    <property type="entry name" value="BLR4935 PROTEIN"/>
    <property type="match status" value="1"/>
</dbReference>
<evidence type="ECO:0000313" key="4">
    <source>
        <dbReference type="Proteomes" id="UP000237684"/>
    </source>
</evidence>
<dbReference type="InterPro" id="IPR010131">
    <property type="entry name" value="MdtP/NodT-like"/>
</dbReference>
<dbReference type="Pfam" id="PF02321">
    <property type="entry name" value="OEP"/>
    <property type="match status" value="2"/>
</dbReference>
<feature type="compositionally biased region" description="Low complexity" evidence="2">
    <location>
        <begin position="263"/>
        <end position="273"/>
    </location>
</feature>
<proteinExistence type="inferred from homology"/>
<dbReference type="AlphaFoldDB" id="A0A2S8SPI2"/>
<comment type="caution">
    <text evidence="3">The sequence shown here is derived from an EMBL/GenBank/DDBJ whole genome shotgun (WGS) entry which is preliminary data.</text>
</comment>
<dbReference type="InParanoid" id="A0A2S8SPI2"/>
<sequence length="581" mass="59854">MSLNPFWLLVAPLALVSSARSQESAPPPPVPPVPNVSPAFAGESEISVEALIERALQNSPQLPIARENLEAARQRAAGARVLLNPTLQAVPRLLGNQTAADTEIIVSQPLDIFGRRRAGAAVFAAQLRGAQAANLLAERTLVVQVKNAAADLFAAQEAENLGVSQSEVAVLFRDAAARRAELGDVPAVQVQRAELELLRVQNELTGARAERLARRATLNQIIGQAPETPLRVALPLSSDFAAVLQVPTISRPGFSPNLSTESAGGTPNAPTAGGSLGGNAPGTANSGIPSVPLAPNAAPAESGDLGTSGGSNAPILGSSSQIGSDLVAQRAALLPGALGRPDIVGAQSTVEARQAQVRAIARGRYPDIEVQVRRGSFFGQGDSSTALRAVVTVPLFDFGSISREKKAAQAEVRASQAQLALLRQQAATQVEQALIRLGQQRQTVETYRSGIVPQTLDLLRKTQVGYAQGASTYLEVLDAQRTLRAVQTEYLQALVGTRTSEAALESALGAAPPAGLTGSLLNPSGAAALPGTAPIGTVSQGTIPPNPTAPLNPPSSNLPGTNAPLGQGTLPGTNNPVPAPR</sequence>
<feature type="compositionally biased region" description="Pro residues" evidence="2">
    <location>
        <begin position="544"/>
        <end position="553"/>
    </location>
</feature>
<accession>A0A2S8SPI2</accession>
<dbReference type="Proteomes" id="UP000237684">
    <property type="component" value="Unassembled WGS sequence"/>
</dbReference>
<dbReference type="EMBL" id="NIGF01000024">
    <property type="protein sequence ID" value="PQV62707.1"/>
    <property type="molecule type" value="Genomic_DNA"/>
</dbReference>
<dbReference type="PANTHER" id="PTHR30203">
    <property type="entry name" value="OUTER MEMBRANE CATION EFFLUX PROTEIN"/>
    <property type="match status" value="1"/>
</dbReference>
<organism evidence="3 4">
    <name type="scientific">Abditibacterium utsteinense</name>
    <dbReference type="NCBI Taxonomy" id="1960156"/>
    <lineage>
        <taxon>Bacteria</taxon>
        <taxon>Pseudomonadati</taxon>
        <taxon>Abditibacteriota</taxon>
        <taxon>Abditibacteriia</taxon>
        <taxon>Abditibacteriales</taxon>
        <taxon>Abditibacteriaceae</taxon>
        <taxon>Abditibacterium</taxon>
    </lineage>
</organism>
<comment type="similarity">
    <text evidence="1">Belongs to the outer membrane factor (OMF) (TC 1.B.17) family.</text>
</comment>
<evidence type="ECO:0000256" key="1">
    <source>
        <dbReference type="ARBA" id="ARBA00007613"/>
    </source>
</evidence>